<evidence type="ECO:0000256" key="6">
    <source>
        <dbReference type="SAM" id="Phobius"/>
    </source>
</evidence>
<keyword evidence="7" id="KW-0732">Signal</keyword>
<feature type="transmembrane region" description="Helical" evidence="6">
    <location>
        <begin position="33"/>
        <end position="49"/>
    </location>
</feature>
<keyword evidence="2 6" id="KW-0812">Transmembrane</keyword>
<accession>A0ABS0XUR4</accession>
<dbReference type="CDD" id="cd06257">
    <property type="entry name" value="DnaJ"/>
    <property type="match status" value="1"/>
</dbReference>
<evidence type="ECO:0000259" key="8">
    <source>
        <dbReference type="PROSITE" id="PS50076"/>
    </source>
</evidence>
<gene>
    <name evidence="9" type="ORF">JAO75_00030</name>
</gene>
<dbReference type="InterPro" id="IPR001623">
    <property type="entry name" value="DnaJ_domain"/>
</dbReference>
<evidence type="ECO:0000256" key="1">
    <source>
        <dbReference type="ARBA" id="ARBA00004167"/>
    </source>
</evidence>
<protein>
    <submittedName>
        <fullName evidence="9">DnaJ domain-containing protein</fullName>
    </submittedName>
</protein>
<keyword evidence="10" id="KW-1185">Reference proteome</keyword>
<dbReference type="RefSeq" id="WP_199045540.1">
    <property type="nucleotide sequence ID" value="NZ_JAELXT010000001.1"/>
</dbReference>
<evidence type="ECO:0000256" key="3">
    <source>
        <dbReference type="ARBA" id="ARBA00022989"/>
    </source>
</evidence>
<dbReference type="InterPro" id="IPR036869">
    <property type="entry name" value="J_dom_sf"/>
</dbReference>
<keyword evidence="4 6" id="KW-0472">Membrane</keyword>
<comment type="caution">
    <text evidence="9">The sequence shown here is derived from an EMBL/GenBank/DDBJ whole genome shotgun (WGS) entry which is preliminary data.</text>
</comment>
<dbReference type="SUPFAM" id="SSF46565">
    <property type="entry name" value="Chaperone J-domain"/>
    <property type="match status" value="1"/>
</dbReference>
<comment type="similarity">
    <text evidence="5">Belongs to the TIM14 family.</text>
</comment>
<evidence type="ECO:0000256" key="7">
    <source>
        <dbReference type="SAM" id="SignalP"/>
    </source>
</evidence>
<evidence type="ECO:0000313" key="10">
    <source>
        <dbReference type="Proteomes" id="UP000620670"/>
    </source>
</evidence>
<feature type="signal peptide" evidence="7">
    <location>
        <begin position="1"/>
        <end position="23"/>
    </location>
</feature>
<reference evidence="10" key="1">
    <citation type="submission" date="2020-12" db="EMBL/GenBank/DDBJ databases">
        <title>Hymenobacter sp.</title>
        <authorList>
            <person name="Kim M.K."/>
        </authorList>
    </citation>
    <scope>NUCLEOTIDE SEQUENCE [LARGE SCALE GENOMIC DNA]</scope>
    <source>
        <strain evidence="10">BT325</strain>
    </source>
</reference>
<dbReference type="EMBL" id="JAELXT010000001">
    <property type="protein sequence ID" value="MBJ6123779.1"/>
    <property type="molecule type" value="Genomic_DNA"/>
</dbReference>
<dbReference type="PANTHER" id="PTHR12763">
    <property type="match status" value="1"/>
</dbReference>
<dbReference type="PROSITE" id="PS50076">
    <property type="entry name" value="DNAJ_2"/>
    <property type="match status" value="1"/>
</dbReference>
<evidence type="ECO:0000313" key="9">
    <source>
        <dbReference type="EMBL" id="MBJ6123779.1"/>
    </source>
</evidence>
<name>A0ABS0XUR4_9HYPH</name>
<comment type="subcellular location">
    <subcellularLocation>
        <location evidence="1">Membrane</location>
        <topology evidence="1">Single-pass membrane protein</topology>
    </subcellularLocation>
</comment>
<dbReference type="Gene3D" id="1.10.287.110">
    <property type="entry name" value="DnaJ domain"/>
    <property type="match status" value="1"/>
</dbReference>
<feature type="chain" id="PRO_5046030513" evidence="7">
    <location>
        <begin position="24"/>
        <end position="237"/>
    </location>
</feature>
<organism evidence="9 10">
    <name type="scientific">Microvirga splendida</name>
    <dbReference type="NCBI Taxonomy" id="2795727"/>
    <lineage>
        <taxon>Bacteria</taxon>
        <taxon>Pseudomonadati</taxon>
        <taxon>Pseudomonadota</taxon>
        <taxon>Alphaproteobacteria</taxon>
        <taxon>Hyphomicrobiales</taxon>
        <taxon>Methylobacteriaceae</taxon>
        <taxon>Microvirga</taxon>
    </lineage>
</organism>
<dbReference type="PANTHER" id="PTHR12763:SF28">
    <property type="entry name" value="GEO10507P1-RELATED"/>
    <property type="match status" value="1"/>
</dbReference>
<dbReference type="Pfam" id="PF00226">
    <property type="entry name" value="DnaJ"/>
    <property type="match status" value="1"/>
</dbReference>
<dbReference type="Proteomes" id="UP000620670">
    <property type="component" value="Unassembled WGS sequence"/>
</dbReference>
<evidence type="ECO:0000256" key="2">
    <source>
        <dbReference type="ARBA" id="ARBA00022692"/>
    </source>
</evidence>
<sequence>MMLLYGIAAVAVLWFFLSNVAHANPAALAKFIKLVGGIVALGIAGLLAVRGRIDLSLLIGGAGVWLLGWSRPGFPGLAGGSQRSSGSNSRVRSKLIEMTLDHDTGEMDGSVLGGAFAGQQLGSLDEARLRDLLAECHAGDTDGVRLMEAYLDRRFPLWREAARNEEQPRADAQSSSGAMTPDEAYQILDLQPGASAEEIRQAHRTLMKKLHPDQGGSTYLATRVNQAKDLLLRSHGG</sequence>
<dbReference type="SMART" id="SM00271">
    <property type="entry name" value="DnaJ"/>
    <property type="match status" value="1"/>
</dbReference>
<feature type="domain" description="J" evidence="8">
    <location>
        <begin position="183"/>
        <end position="236"/>
    </location>
</feature>
<evidence type="ECO:0000256" key="4">
    <source>
        <dbReference type="ARBA" id="ARBA00023136"/>
    </source>
</evidence>
<evidence type="ECO:0000256" key="5">
    <source>
        <dbReference type="ARBA" id="ARBA00038105"/>
    </source>
</evidence>
<proteinExistence type="inferred from homology"/>
<keyword evidence="3 6" id="KW-1133">Transmembrane helix</keyword>